<organism evidence="1 2">
    <name type="scientific">Perspicuibacillus lycopersici</name>
    <dbReference type="NCBI Taxonomy" id="1325689"/>
    <lineage>
        <taxon>Bacteria</taxon>
        <taxon>Bacillati</taxon>
        <taxon>Bacillota</taxon>
        <taxon>Bacilli</taxon>
        <taxon>Bacillales</taxon>
        <taxon>Bacillaceae</taxon>
        <taxon>Perspicuibacillus</taxon>
    </lineage>
</organism>
<name>A0AAE3LNV6_9BACI</name>
<dbReference type="EMBL" id="JAOUSF010000004">
    <property type="protein sequence ID" value="MCU9614321.1"/>
    <property type="molecule type" value="Genomic_DNA"/>
</dbReference>
<gene>
    <name evidence="1" type="ORF">OEV98_12300</name>
</gene>
<dbReference type="RefSeq" id="WP_263073599.1">
    <property type="nucleotide sequence ID" value="NZ_JAOUSF010000004.1"/>
</dbReference>
<dbReference type="AlphaFoldDB" id="A0AAE3LNV6"/>
<sequence length="88" mass="10054">MSIIEGNLLSGEFDQMMNAFILKSIKNIPTETSLSEKQASSLYSYLKRQVHSNEGQVISFYDQLLLPINANELKVMLADLENILEMYH</sequence>
<reference evidence="1" key="1">
    <citation type="submission" date="2022-10" db="EMBL/GenBank/DDBJ databases">
        <title>Description of Fervidibacillus gen. nov. in the family Fervidibacillaceae fam. nov. with two species, Fervidibacillus albus sp. nov., and Fervidibacillus halotolerans sp. nov., isolated from tidal flat sediments.</title>
        <authorList>
            <person name="Kwon K.K."/>
            <person name="Yang S.-H."/>
        </authorList>
    </citation>
    <scope>NUCLEOTIDE SEQUENCE</scope>
    <source>
        <strain evidence="1">JCM 19140</strain>
    </source>
</reference>
<keyword evidence="2" id="KW-1185">Reference proteome</keyword>
<comment type="caution">
    <text evidence="1">The sequence shown here is derived from an EMBL/GenBank/DDBJ whole genome shotgun (WGS) entry which is preliminary data.</text>
</comment>
<evidence type="ECO:0000313" key="2">
    <source>
        <dbReference type="Proteomes" id="UP001209318"/>
    </source>
</evidence>
<accession>A0AAE3LNV6</accession>
<evidence type="ECO:0000313" key="1">
    <source>
        <dbReference type="EMBL" id="MCU9614321.1"/>
    </source>
</evidence>
<proteinExistence type="predicted"/>
<dbReference type="Proteomes" id="UP001209318">
    <property type="component" value="Unassembled WGS sequence"/>
</dbReference>
<protein>
    <submittedName>
        <fullName evidence="1">Uncharacterized protein</fullName>
    </submittedName>
</protein>